<dbReference type="InterPro" id="IPR046535">
    <property type="entry name" value="DUF6600"/>
</dbReference>
<dbReference type="Proteomes" id="UP001143370">
    <property type="component" value="Unassembled WGS sequence"/>
</dbReference>
<reference evidence="3" key="1">
    <citation type="journal article" date="2014" name="Int. J. Syst. Evol. Microbiol.">
        <title>Complete genome sequence of Corynebacterium casei LMG S-19264T (=DSM 44701T), isolated from a smear-ripened cheese.</title>
        <authorList>
            <consortium name="US DOE Joint Genome Institute (JGI-PGF)"/>
            <person name="Walter F."/>
            <person name="Albersmeier A."/>
            <person name="Kalinowski J."/>
            <person name="Ruckert C."/>
        </authorList>
    </citation>
    <scope>NUCLEOTIDE SEQUENCE</scope>
    <source>
        <strain evidence="3">VKM B-2484</strain>
    </source>
</reference>
<reference evidence="3" key="2">
    <citation type="submission" date="2023-01" db="EMBL/GenBank/DDBJ databases">
        <authorList>
            <person name="Sun Q."/>
            <person name="Evtushenko L."/>
        </authorList>
    </citation>
    <scope>NUCLEOTIDE SEQUENCE</scope>
    <source>
        <strain evidence="3">VKM B-2484</strain>
    </source>
</reference>
<feature type="compositionally biased region" description="Pro residues" evidence="1">
    <location>
        <begin position="617"/>
        <end position="630"/>
    </location>
</feature>
<feature type="compositionally biased region" description="Low complexity" evidence="1">
    <location>
        <begin position="584"/>
        <end position="616"/>
    </location>
</feature>
<keyword evidence="2" id="KW-0732">Signal</keyword>
<protein>
    <submittedName>
        <fullName evidence="3">Uncharacterized protein</fullName>
    </submittedName>
</protein>
<name>A0A9W6J864_9HYPH</name>
<feature type="compositionally biased region" description="Basic and acidic residues" evidence="1">
    <location>
        <begin position="511"/>
        <end position="532"/>
    </location>
</feature>
<evidence type="ECO:0000313" key="3">
    <source>
        <dbReference type="EMBL" id="GLK71030.1"/>
    </source>
</evidence>
<sequence>MLAAGLGASLLASVATLSALAQTAPVQLAQAGPQGGGATMDVDLFYDQLGQYGTWVEHPDYQYVFIPADVGPGWRPYQEGRWVWTDAYGWYWESYEPFGWATYHYGRWGYDPAFGWFWVPGDTWAPAWVTWRRGGGRTGWAPVAPDRPGYAIGRPDHYAPPVAESWVFVEDRYIAEENLAAHVAPIPEINIYLQAAPDAFEPRWNDGYYVNRGFGTSGFDAPVRERLVAREVYYVDRRDDIFYDGRSNSLGIFAPRLDFGARRSPPPRYVREIEPDRRPLIRQYVREDRDVPGFLAPSVALLNLLQPDRRRELRDRRFDDPDRYRREVRDLQRERADGLRDERRQAAARADALQRQQREALEKRRQSYEKTRAEQRLRAERALKARPAGLPPGGGPDRPGAPDAGRPSGPDPRPNAGRTPGQTPGQARGQVPGRPPGPEAAGTPQTRPAPGPERAGQPPGRPGEAPRRDGPPDANRPSAPTAGQEQQKQDEVRKQRETQRQQKLEAQQEQQRARQQERQQKQGEAQKQRDLQRQQTQQKQEAQQEQQRARQQERQQKQGEAQKQRDLQRQQTQQKLETQKDQQRAQQPQRQQQLKEQVQQRQQQVQQRPPQQARPLPNQPPRQQPAPPRPQGGKPDGKPPVPPGAE</sequence>
<evidence type="ECO:0000256" key="2">
    <source>
        <dbReference type="SAM" id="SignalP"/>
    </source>
</evidence>
<accession>A0A9W6J864</accession>
<organism evidence="3 4">
    <name type="scientific">Ancylobacter dichloromethanicus</name>
    <dbReference type="NCBI Taxonomy" id="518825"/>
    <lineage>
        <taxon>Bacteria</taxon>
        <taxon>Pseudomonadati</taxon>
        <taxon>Pseudomonadota</taxon>
        <taxon>Alphaproteobacteria</taxon>
        <taxon>Hyphomicrobiales</taxon>
        <taxon>Xanthobacteraceae</taxon>
        <taxon>Ancylobacter</taxon>
    </lineage>
</organism>
<dbReference type="PANTHER" id="PTHR12460">
    <property type="entry name" value="CYCLIN-DEPENDENT KINASE INHIBITOR-RELATED PROTEIN"/>
    <property type="match status" value="1"/>
</dbReference>
<feature type="signal peptide" evidence="2">
    <location>
        <begin position="1"/>
        <end position="21"/>
    </location>
</feature>
<feature type="compositionally biased region" description="Basic and acidic residues" evidence="1">
    <location>
        <begin position="356"/>
        <end position="383"/>
    </location>
</feature>
<keyword evidence="4" id="KW-1185">Reference proteome</keyword>
<feature type="compositionally biased region" description="Basic and acidic residues" evidence="1">
    <location>
        <begin position="335"/>
        <end position="345"/>
    </location>
</feature>
<feature type="chain" id="PRO_5040955814" evidence="2">
    <location>
        <begin position="22"/>
        <end position="646"/>
    </location>
</feature>
<dbReference type="EMBL" id="BSFJ01000005">
    <property type="protein sequence ID" value="GLK71030.1"/>
    <property type="molecule type" value="Genomic_DNA"/>
</dbReference>
<feature type="compositionally biased region" description="Low complexity" evidence="1">
    <location>
        <begin position="533"/>
        <end position="546"/>
    </location>
</feature>
<comment type="caution">
    <text evidence="3">The sequence shown here is derived from an EMBL/GenBank/DDBJ whole genome shotgun (WGS) entry which is preliminary data.</text>
</comment>
<dbReference type="AlphaFoldDB" id="A0A9W6J864"/>
<proteinExistence type="predicted"/>
<dbReference type="Pfam" id="PF20245">
    <property type="entry name" value="DUF6600"/>
    <property type="match status" value="1"/>
</dbReference>
<feature type="compositionally biased region" description="Basic and acidic residues" evidence="1">
    <location>
        <begin position="487"/>
        <end position="503"/>
    </location>
</feature>
<gene>
    <name evidence="3" type="ORF">GCM10017643_11450</name>
</gene>
<feature type="region of interest" description="Disordered" evidence="1">
    <location>
        <begin position="335"/>
        <end position="646"/>
    </location>
</feature>
<evidence type="ECO:0000256" key="1">
    <source>
        <dbReference type="SAM" id="MobiDB-lite"/>
    </source>
</evidence>
<feature type="compositionally biased region" description="Basic and acidic residues" evidence="1">
    <location>
        <begin position="547"/>
        <end position="568"/>
    </location>
</feature>
<evidence type="ECO:0000313" key="4">
    <source>
        <dbReference type="Proteomes" id="UP001143370"/>
    </source>
</evidence>